<dbReference type="AlphaFoldDB" id="M9LHG1"/>
<dbReference type="InterPro" id="IPR036388">
    <property type="entry name" value="WH-like_DNA-bd_sf"/>
</dbReference>
<evidence type="ECO:0000313" key="2">
    <source>
        <dbReference type="Proteomes" id="UP000029453"/>
    </source>
</evidence>
<evidence type="ECO:0000313" key="1">
    <source>
        <dbReference type="EMBL" id="GAC42225.1"/>
    </source>
</evidence>
<dbReference type="RefSeq" id="WP_006285629.1">
    <property type="nucleotide sequence ID" value="NZ_BALG01000080.1"/>
</dbReference>
<keyword evidence="2" id="KW-1185">Reference proteome</keyword>
<protein>
    <submittedName>
        <fullName evidence="1">Uncharacterized protein</fullName>
    </submittedName>
</protein>
<dbReference type="InterPro" id="IPR010921">
    <property type="entry name" value="Trp_repressor/repl_initiator"/>
</dbReference>
<dbReference type="EMBL" id="BALG01000080">
    <property type="protein sequence ID" value="GAC42225.1"/>
    <property type="molecule type" value="Genomic_DNA"/>
</dbReference>
<name>M9LHG1_PAEPP</name>
<dbReference type="Proteomes" id="UP000029453">
    <property type="component" value="Unassembled WGS sequence"/>
</dbReference>
<sequence>MPKLQDSASEKLVVLQEIESGQIGIKAAAKKSGISKTSLAKWRRPYEVYGYGTRPCSFYRKISAQSIPAYHIIGTISPL</sequence>
<dbReference type="GO" id="GO:0043565">
    <property type="term" value="F:sequence-specific DNA binding"/>
    <property type="evidence" value="ECO:0007669"/>
    <property type="project" value="InterPro"/>
</dbReference>
<dbReference type="OrthoDB" id="9797531at2"/>
<accession>M9LHG1</accession>
<comment type="caution">
    <text evidence="1">The sequence shown here is derived from an EMBL/GenBank/DDBJ whole genome shotgun (WGS) entry which is preliminary data.</text>
</comment>
<gene>
    <name evidence="1" type="ORF">PPOP_1582</name>
</gene>
<proteinExistence type="predicted"/>
<organism evidence="1 2">
    <name type="scientific">Paenibacillus popilliae ATCC 14706</name>
    <dbReference type="NCBI Taxonomy" id="1212764"/>
    <lineage>
        <taxon>Bacteria</taxon>
        <taxon>Bacillati</taxon>
        <taxon>Bacillota</taxon>
        <taxon>Bacilli</taxon>
        <taxon>Bacillales</taxon>
        <taxon>Paenibacillaceae</taxon>
        <taxon>Paenibacillus</taxon>
    </lineage>
</organism>
<dbReference type="Gene3D" id="1.10.10.10">
    <property type="entry name" value="Winged helix-like DNA-binding domain superfamily/Winged helix DNA-binding domain"/>
    <property type="match status" value="1"/>
</dbReference>
<reference evidence="1 2" key="1">
    <citation type="submission" date="2012-10" db="EMBL/GenBank/DDBJ databases">
        <title>Draft Genome Sequence of Paenibacillus popilliae ATCC 14706T.</title>
        <authorList>
            <person name="Iiyama K."/>
            <person name="Mori K."/>
            <person name="Mon H."/>
            <person name="Chieda Y."/>
            <person name="Lee J.M."/>
            <person name="Kusakabe T."/>
            <person name="Tashiro K."/>
            <person name="Asano S."/>
            <person name="Yasunaga-Aoki C."/>
            <person name="Shimizu S."/>
        </authorList>
    </citation>
    <scope>NUCLEOTIDE SEQUENCE [LARGE SCALE GENOMIC DNA]</scope>
    <source>
        <strain evidence="1 2">ATCC 14706</strain>
    </source>
</reference>
<dbReference type="SUPFAM" id="SSF48295">
    <property type="entry name" value="TrpR-like"/>
    <property type="match status" value="1"/>
</dbReference>